<dbReference type="GO" id="GO:0016020">
    <property type="term" value="C:membrane"/>
    <property type="evidence" value="ECO:0007669"/>
    <property type="project" value="InterPro"/>
</dbReference>
<organism evidence="1 2">
    <name type="scientific">Paraburkholderia tropica</name>
    <dbReference type="NCBI Taxonomy" id="92647"/>
    <lineage>
        <taxon>Bacteria</taxon>
        <taxon>Pseudomonadati</taxon>
        <taxon>Pseudomonadota</taxon>
        <taxon>Betaproteobacteria</taxon>
        <taxon>Burkholderiales</taxon>
        <taxon>Burkholderiaceae</taxon>
        <taxon>Paraburkholderia</taxon>
    </lineage>
</organism>
<sequence>MIGSLFELGTKAFLEQCLGDEHAQRKPLVFLHVAKTAGSSFREELADRFQPSENVFVDFSKIELPVSAEKYTAVMESNLADLDSHRIAKCRMVSGHFSYNQLARTKNIADGRLVTFIRNPISRLTSFYEYHSSSAHPDNAAFKQQYPNFRHFIQCPENINGISRQLTPGIHDNGEEAAEWIKKNYYWIGFQENYVASVKLLFAMSGMRFSPQHTIRVSEAGYNNFDADDIHLATELNKTDLQIFNKLNQDFSPIWGEIYHFTDFDRIFRSFLGHEI</sequence>
<dbReference type="Pfam" id="PF03567">
    <property type="entry name" value="Sulfotransfer_2"/>
    <property type="match status" value="1"/>
</dbReference>
<dbReference type="SUPFAM" id="SSF52540">
    <property type="entry name" value="P-loop containing nucleoside triphosphate hydrolases"/>
    <property type="match status" value="1"/>
</dbReference>
<evidence type="ECO:0000313" key="1">
    <source>
        <dbReference type="EMBL" id="SEJ93370.1"/>
    </source>
</evidence>
<name>A0AAQ1JVC6_9BURK</name>
<dbReference type="GO" id="GO:0008146">
    <property type="term" value="F:sulfotransferase activity"/>
    <property type="evidence" value="ECO:0007669"/>
    <property type="project" value="InterPro"/>
</dbReference>
<dbReference type="RefSeq" id="WP_074984610.1">
    <property type="nucleotide sequence ID" value="NZ_CADFGN010000011.1"/>
</dbReference>
<reference evidence="1 2" key="1">
    <citation type="submission" date="2016-10" db="EMBL/GenBank/DDBJ databases">
        <authorList>
            <person name="Varghese N."/>
            <person name="Submissions S."/>
        </authorList>
    </citation>
    <scope>NUCLEOTIDE SEQUENCE [LARGE SCALE GENOMIC DNA]</scope>
    <source>
        <strain evidence="1 2">LMG 22274</strain>
    </source>
</reference>
<evidence type="ECO:0000313" key="2">
    <source>
        <dbReference type="Proteomes" id="UP000183529"/>
    </source>
</evidence>
<dbReference type="GeneID" id="61301447"/>
<gene>
    <name evidence="1" type="ORF">SAMN05216550_1117</name>
</gene>
<dbReference type="Gene3D" id="3.40.50.300">
    <property type="entry name" value="P-loop containing nucleotide triphosphate hydrolases"/>
    <property type="match status" value="1"/>
</dbReference>
<dbReference type="EMBL" id="FNZM01000011">
    <property type="protein sequence ID" value="SEJ93370.1"/>
    <property type="molecule type" value="Genomic_DNA"/>
</dbReference>
<dbReference type="AlphaFoldDB" id="A0AAQ1JVC6"/>
<protein>
    <submittedName>
        <fullName evidence="1">Sulfotransferase family protein</fullName>
    </submittedName>
</protein>
<accession>A0AAQ1JVC6</accession>
<proteinExistence type="predicted"/>
<comment type="caution">
    <text evidence="1">The sequence shown here is derived from an EMBL/GenBank/DDBJ whole genome shotgun (WGS) entry which is preliminary data.</text>
</comment>
<dbReference type="Proteomes" id="UP000183529">
    <property type="component" value="Unassembled WGS sequence"/>
</dbReference>
<dbReference type="InterPro" id="IPR027417">
    <property type="entry name" value="P-loop_NTPase"/>
</dbReference>
<dbReference type="InterPro" id="IPR005331">
    <property type="entry name" value="Sulfotransferase"/>
</dbReference>